<dbReference type="EMBL" id="JAFCIX010000567">
    <property type="protein sequence ID" value="KAH6587220.1"/>
    <property type="molecule type" value="Genomic_DNA"/>
</dbReference>
<evidence type="ECO:0000256" key="1">
    <source>
        <dbReference type="SAM" id="Phobius"/>
    </source>
</evidence>
<evidence type="ECO:0000313" key="2">
    <source>
        <dbReference type="EMBL" id="KAH6587220.1"/>
    </source>
</evidence>
<keyword evidence="1" id="KW-0812">Transmembrane</keyword>
<accession>A0ABQ8EYG0</accession>
<proteinExistence type="predicted"/>
<keyword evidence="3" id="KW-1185">Reference proteome</keyword>
<name>A0ABQ8EYG0_9FUNG</name>
<evidence type="ECO:0000313" key="3">
    <source>
        <dbReference type="Proteomes" id="UP001648503"/>
    </source>
</evidence>
<dbReference type="Proteomes" id="UP001648503">
    <property type="component" value="Unassembled WGS sequence"/>
</dbReference>
<sequence>MWLRISLVVLPTVYTIYLLIKWRIVANRQMKLLKAFNPDMPAVAYFFPRILFSAMDVTRTGIIPDWLMPLPGAWLWTGKYNTFAQLSAGTNSIPVI</sequence>
<gene>
    <name evidence="2" type="ORF">BASA50_001353</name>
</gene>
<feature type="transmembrane region" description="Helical" evidence="1">
    <location>
        <begin position="6"/>
        <end position="24"/>
    </location>
</feature>
<keyword evidence="1" id="KW-1133">Transmembrane helix</keyword>
<organism evidence="2 3">
    <name type="scientific">Batrachochytrium salamandrivorans</name>
    <dbReference type="NCBI Taxonomy" id="1357716"/>
    <lineage>
        <taxon>Eukaryota</taxon>
        <taxon>Fungi</taxon>
        <taxon>Fungi incertae sedis</taxon>
        <taxon>Chytridiomycota</taxon>
        <taxon>Chytridiomycota incertae sedis</taxon>
        <taxon>Chytridiomycetes</taxon>
        <taxon>Rhizophydiales</taxon>
        <taxon>Rhizophydiales incertae sedis</taxon>
        <taxon>Batrachochytrium</taxon>
    </lineage>
</organism>
<reference evidence="2 3" key="1">
    <citation type="submission" date="2021-02" db="EMBL/GenBank/DDBJ databases">
        <title>Variation within the Batrachochytrium salamandrivorans European outbreak.</title>
        <authorList>
            <person name="Kelly M."/>
            <person name="Pasmans F."/>
            <person name="Shea T.P."/>
            <person name="Munoz J.F."/>
            <person name="Carranza S."/>
            <person name="Cuomo C.A."/>
            <person name="Martel A."/>
        </authorList>
    </citation>
    <scope>NUCLEOTIDE SEQUENCE [LARGE SCALE GENOMIC DNA]</scope>
    <source>
        <strain evidence="2 3">AMFP18/2</strain>
    </source>
</reference>
<keyword evidence="1" id="KW-0472">Membrane</keyword>
<protein>
    <submittedName>
        <fullName evidence="2">Uncharacterized protein</fullName>
    </submittedName>
</protein>
<comment type="caution">
    <text evidence="2">The sequence shown here is derived from an EMBL/GenBank/DDBJ whole genome shotgun (WGS) entry which is preliminary data.</text>
</comment>